<evidence type="ECO:0000313" key="3">
    <source>
        <dbReference type="Proteomes" id="UP000218209"/>
    </source>
</evidence>
<dbReference type="EMBL" id="KV919813">
    <property type="protein sequence ID" value="OSX69074.1"/>
    <property type="molecule type" value="Genomic_DNA"/>
</dbReference>
<dbReference type="Proteomes" id="UP000218209">
    <property type="component" value="Unassembled WGS sequence"/>
</dbReference>
<name>A0A1X6NKE6_PORUM</name>
<dbReference type="AlphaFoldDB" id="A0A1X6NKE6"/>
<feature type="compositionally biased region" description="Basic and acidic residues" evidence="1">
    <location>
        <begin position="152"/>
        <end position="161"/>
    </location>
</feature>
<protein>
    <submittedName>
        <fullName evidence="2">Uncharacterized protein</fullName>
    </submittedName>
</protein>
<proteinExistence type="predicted"/>
<keyword evidence="3" id="KW-1185">Reference proteome</keyword>
<evidence type="ECO:0000256" key="1">
    <source>
        <dbReference type="SAM" id="MobiDB-lite"/>
    </source>
</evidence>
<feature type="region of interest" description="Disordered" evidence="1">
    <location>
        <begin position="16"/>
        <end position="90"/>
    </location>
</feature>
<accession>A0A1X6NKE6</accession>
<sequence>MLGVLLTLVPVFSTPRRRRDGHRLDARAQHRAVAEVGERGGRRIRVGGERHPPRGDPGVDRHPRRRVDGPRHERLEPTPHPPAGVPRGALLPVGFHVGAAAARTRARVPTRLGGQVAADQTAPKGVHRAPRKRRVDRRGHRARRRRAGGGRPIDRRRGRVD</sequence>
<organism evidence="2 3">
    <name type="scientific">Porphyra umbilicalis</name>
    <name type="common">Purple laver</name>
    <name type="synonym">Red alga</name>
    <dbReference type="NCBI Taxonomy" id="2786"/>
    <lineage>
        <taxon>Eukaryota</taxon>
        <taxon>Rhodophyta</taxon>
        <taxon>Bangiophyceae</taxon>
        <taxon>Bangiales</taxon>
        <taxon>Bangiaceae</taxon>
        <taxon>Porphyra</taxon>
    </lineage>
</organism>
<evidence type="ECO:0000313" key="2">
    <source>
        <dbReference type="EMBL" id="OSX69074.1"/>
    </source>
</evidence>
<feature type="compositionally biased region" description="Basic and acidic residues" evidence="1">
    <location>
        <begin position="22"/>
        <end position="77"/>
    </location>
</feature>
<gene>
    <name evidence="2" type="ORF">BU14_1902s0001</name>
</gene>
<feature type="region of interest" description="Disordered" evidence="1">
    <location>
        <begin position="102"/>
        <end position="161"/>
    </location>
</feature>
<reference evidence="2 3" key="1">
    <citation type="submission" date="2017-03" db="EMBL/GenBank/DDBJ databases">
        <title>WGS assembly of Porphyra umbilicalis.</title>
        <authorList>
            <person name="Brawley S.H."/>
            <person name="Blouin N.A."/>
            <person name="Ficko-Blean E."/>
            <person name="Wheeler G.L."/>
            <person name="Lohr M."/>
            <person name="Goodson H.V."/>
            <person name="Jenkins J.W."/>
            <person name="Blaby-Haas C.E."/>
            <person name="Helliwell K.E."/>
            <person name="Chan C."/>
            <person name="Marriage T."/>
            <person name="Bhattacharya D."/>
            <person name="Klein A.S."/>
            <person name="Badis Y."/>
            <person name="Brodie J."/>
            <person name="Cao Y."/>
            <person name="Collen J."/>
            <person name="Dittami S.M."/>
            <person name="Gachon C.M."/>
            <person name="Green B.R."/>
            <person name="Karpowicz S."/>
            <person name="Kim J.W."/>
            <person name="Kudahl U."/>
            <person name="Lin S."/>
            <person name="Michel G."/>
            <person name="Mittag M."/>
            <person name="Olson B.J."/>
            <person name="Pangilinan J."/>
            <person name="Peng Y."/>
            <person name="Qiu H."/>
            <person name="Shu S."/>
            <person name="Singer J.T."/>
            <person name="Smith A.G."/>
            <person name="Sprecher B.N."/>
            <person name="Wagner V."/>
            <person name="Wang W."/>
            <person name="Wang Z.-Y."/>
            <person name="Yan J."/>
            <person name="Yarish C."/>
            <person name="Zoeuner-Riek S."/>
            <person name="Zhuang Y."/>
            <person name="Zou Y."/>
            <person name="Lindquist E.A."/>
            <person name="Grimwood J."/>
            <person name="Barry K."/>
            <person name="Rokhsar D.S."/>
            <person name="Schmutz J."/>
            <person name="Stiller J.W."/>
            <person name="Grossman A.R."/>
            <person name="Prochnik S.E."/>
        </authorList>
    </citation>
    <scope>NUCLEOTIDE SEQUENCE [LARGE SCALE GENOMIC DNA]</scope>
    <source>
        <strain evidence="2">4086291</strain>
    </source>
</reference>
<feature type="compositionally biased region" description="Basic residues" evidence="1">
    <location>
        <begin position="125"/>
        <end position="151"/>
    </location>
</feature>